<dbReference type="AlphaFoldDB" id="A0A857LN14"/>
<dbReference type="RefSeq" id="WP_005192874.1">
    <property type="nucleotide sequence ID" value="NZ_CP045804.1"/>
</dbReference>
<sequence length="226" mass="25066">MPELTARQVAERLGVTKRYALDLLYNGEISGRQLVNGVWLADSDSVARYEIAGRRGSGRTLDASTGWALLWELSGRKAYWLSGSTRARVRRRLRESDVEAIATAVASRSTAHRFTAANPERAMSGLIRTGRAAADVVDSELIEDHRWVCGYVRSGTVDEYAKSHFMIPKLTGNDVIYDNTLPVDYVDDVMPPAVVAADLAHSTDTRERSAGLRALERMRQAWLAEN</sequence>
<organism evidence="1">
    <name type="scientific">Gordonia amarae</name>
    <dbReference type="NCBI Taxonomy" id="36821"/>
    <lineage>
        <taxon>Bacteria</taxon>
        <taxon>Bacillati</taxon>
        <taxon>Actinomycetota</taxon>
        <taxon>Actinomycetes</taxon>
        <taxon>Mycobacteriales</taxon>
        <taxon>Gordoniaceae</taxon>
        <taxon>Gordonia</taxon>
    </lineage>
</organism>
<name>A0A857LN14_9ACTN</name>
<reference evidence="1" key="1">
    <citation type="journal article" date="2021" name="Nat. Microbiol.">
        <title>Cocultivation of an ultrasmall environmental parasitic bacterium with lytic ability against bacteria associated with wastewater foams.</title>
        <authorList>
            <person name="Batinovic S."/>
            <person name="Rose J.J.A."/>
            <person name="Ratcliffe J."/>
            <person name="Seviour R.J."/>
            <person name="Petrovski S."/>
        </authorList>
    </citation>
    <scope>NUCLEOTIDE SEQUENCE</scope>
    <source>
        <strain evidence="1">CON44</strain>
    </source>
</reference>
<protein>
    <submittedName>
        <fullName evidence="1">Uncharacterized protein</fullName>
    </submittedName>
</protein>
<dbReference type="EMBL" id="CP045810">
    <property type="protein sequence ID" value="QHN39507.1"/>
    <property type="molecule type" value="Genomic_DNA"/>
</dbReference>
<accession>A0A857LN14</accession>
<gene>
    <name evidence="1" type="ORF">GII30_10330</name>
</gene>
<proteinExistence type="predicted"/>
<evidence type="ECO:0000313" key="1">
    <source>
        <dbReference type="EMBL" id="QHN39507.1"/>
    </source>
</evidence>